<sequence>MPAFLVVEGHGELEAAHNLLVRLTQDLGYALHWSQPRRFPNLHLERGIRKAAEVIRVQQNVDALLILRDEDDRCPAKTGPELASWLRALRLPFPAAAVMFCREYETLFLPCAHLMAGKPLRGNATERPGLVAGTRFEGDPEAIRGAKEWLSRHFPKGSSYKPTLDQLPMTRMLSFDRLRECRLPCFGTLERALAFLVDSRGCGGAVYPLDAG</sequence>
<accession>A0ABS7U2S6</accession>
<keyword evidence="2" id="KW-1185">Reference proteome</keyword>
<reference evidence="1" key="1">
    <citation type="submission" date="2021-08" db="EMBL/GenBank/DDBJ databases">
        <authorList>
            <person name="Stevens D.C."/>
        </authorList>
    </citation>
    <scope>NUCLEOTIDE SEQUENCE</scope>
    <source>
        <strain evidence="1">DSM 53165</strain>
    </source>
</reference>
<evidence type="ECO:0000313" key="1">
    <source>
        <dbReference type="EMBL" id="MBZ5714655.1"/>
    </source>
</evidence>
<dbReference type="EMBL" id="JAIRAU010000049">
    <property type="protein sequence ID" value="MBZ5714655.1"/>
    <property type="molecule type" value="Genomic_DNA"/>
</dbReference>
<dbReference type="Pfam" id="PF14103">
    <property type="entry name" value="DUF4276"/>
    <property type="match status" value="1"/>
</dbReference>
<dbReference type="RefSeq" id="WP_224196389.1">
    <property type="nucleotide sequence ID" value="NZ_JAIRAU010000049.1"/>
</dbReference>
<proteinExistence type="predicted"/>
<dbReference type="InterPro" id="IPR025455">
    <property type="entry name" value="DUF4276"/>
</dbReference>
<name>A0ABS7U2S6_9BACT</name>
<comment type="caution">
    <text evidence="1">The sequence shown here is derived from an EMBL/GenBank/DDBJ whole genome shotgun (WGS) entry which is preliminary data.</text>
</comment>
<evidence type="ECO:0000313" key="2">
    <source>
        <dbReference type="Proteomes" id="UP001139031"/>
    </source>
</evidence>
<protein>
    <submittedName>
        <fullName evidence="1">DUF4276 family protein</fullName>
    </submittedName>
</protein>
<dbReference type="Proteomes" id="UP001139031">
    <property type="component" value="Unassembled WGS sequence"/>
</dbReference>
<organism evidence="1 2">
    <name type="scientific">Nannocystis pusilla</name>
    <dbReference type="NCBI Taxonomy" id="889268"/>
    <lineage>
        <taxon>Bacteria</taxon>
        <taxon>Pseudomonadati</taxon>
        <taxon>Myxococcota</taxon>
        <taxon>Polyangia</taxon>
        <taxon>Nannocystales</taxon>
        <taxon>Nannocystaceae</taxon>
        <taxon>Nannocystis</taxon>
    </lineage>
</organism>
<gene>
    <name evidence="1" type="ORF">K7C98_35945</name>
</gene>